<dbReference type="WBParaSite" id="PgB09_g029_t01">
    <property type="protein sequence ID" value="PgB09_g029_t01"/>
    <property type="gene ID" value="PgB09_g029"/>
</dbReference>
<dbReference type="Proteomes" id="UP000887569">
    <property type="component" value="Unplaced"/>
</dbReference>
<reference evidence="2" key="1">
    <citation type="submission" date="2022-11" db="UniProtKB">
        <authorList>
            <consortium name="WormBaseParasite"/>
        </authorList>
    </citation>
    <scope>IDENTIFICATION</scope>
</reference>
<evidence type="ECO:0000313" key="1">
    <source>
        <dbReference type="Proteomes" id="UP000887569"/>
    </source>
</evidence>
<accession>A0A914ZT50</accession>
<keyword evidence="1" id="KW-1185">Reference proteome</keyword>
<organism evidence="1 2">
    <name type="scientific">Parascaris univalens</name>
    <name type="common">Nematode worm</name>
    <dbReference type="NCBI Taxonomy" id="6257"/>
    <lineage>
        <taxon>Eukaryota</taxon>
        <taxon>Metazoa</taxon>
        <taxon>Ecdysozoa</taxon>
        <taxon>Nematoda</taxon>
        <taxon>Chromadorea</taxon>
        <taxon>Rhabditida</taxon>
        <taxon>Spirurina</taxon>
        <taxon>Ascaridomorpha</taxon>
        <taxon>Ascaridoidea</taxon>
        <taxon>Ascarididae</taxon>
        <taxon>Parascaris</taxon>
    </lineage>
</organism>
<sequence>MDASKGSIMIVILKKKRKFEKSLRTPSTNVSFVLSYAEIASNCKNKVIKKRITLFSHYEANLKSPLKRKKFGTFTIIVTGMITFTPTTEV</sequence>
<proteinExistence type="predicted"/>
<protein>
    <submittedName>
        <fullName evidence="2">Uncharacterized protein</fullName>
    </submittedName>
</protein>
<name>A0A914ZT50_PARUN</name>
<evidence type="ECO:0000313" key="2">
    <source>
        <dbReference type="WBParaSite" id="PgB09_g029_t01"/>
    </source>
</evidence>
<dbReference type="AlphaFoldDB" id="A0A914ZT50"/>